<dbReference type="GO" id="GO:0003676">
    <property type="term" value="F:nucleic acid binding"/>
    <property type="evidence" value="ECO:0007669"/>
    <property type="project" value="InterPro"/>
</dbReference>
<evidence type="ECO:0000313" key="3">
    <source>
        <dbReference type="Proteomes" id="UP000738359"/>
    </source>
</evidence>
<name>A0A9P6IWH6_MORAP</name>
<dbReference type="PANTHER" id="PTHR33939">
    <property type="entry name" value="PROTEIN CBG22215"/>
    <property type="match status" value="1"/>
</dbReference>
<keyword evidence="3" id="KW-1185">Reference proteome</keyword>
<dbReference type="Gene3D" id="3.30.420.10">
    <property type="entry name" value="Ribonuclease H-like superfamily/Ribonuclease H"/>
    <property type="match status" value="1"/>
</dbReference>
<evidence type="ECO:0000313" key="2">
    <source>
        <dbReference type="EMBL" id="KAF9951131.1"/>
    </source>
</evidence>
<dbReference type="InterPro" id="IPR036397">
    <property type="entry name" value="RNaseH_sf"/>
</dbReference>
<protein>
    <recommendedName>
        <fullName evidence="4">Tc1-like transposase DDE domain-containing protein</fullName>
    </recommendedName>
</protein>
<dbReference type="OrthoDB" id="2266637at2759"/>
<comment type="caution">
    <text evidence="2">The sequence shown here is derived from an EMBL/GenBank/DDBJ whole genome shotgun (WGS) entry which is preliminary data.</text>
</comment>
<accession>A0A9P6IWH6</accession>
<feature type="region of interest" description="Disordered" evidence="1">
    <location>
        <begin position="1"/>
        <end position="26"/>
    </location>
</feature>
<evidence type="ECO:0008006" key="4">
    <source>
        <dbReference type="Google" id="ProtNLM"/>
    </source>
</evidence>
<sequence length="177" mass="20053">MGKGRARGKIKNQDPPKSLSQLTKGQLVERSTRLLRPKFPDLPEEVLVARLEASKRPELYKLAQEPEHKGPMAVETIVDECGYDVLWLPPYHPDINPIEQGWGASKGYVGLENDGKRFADVKTLLLEAFKKVAPSRPGMIRETCKNEQAYMLKENIRPDNITEQERAALMVDIDEDD</sequence>
<proteinExistence type="predicted"/>
<reference evidence="2" key="1">
    <citation type="journal article" date="2020" name="Fungal Divers.">
        <title>Resolving the Mortierellaceae phylogeny through synthesis of multi-gene phylogenetics and phylogenomics.</title>
        <authorList>
            <person name="Vandepol N."/>
            <person name="Liber J."/>
            <person name="Desiro A."/>
            <person name="Na H."/>
            <person name="Kennedy M."/>
            <person name="Barry K."/>
            <person name="Grigoriev I.V."/>
            <person name="Miller A.N."/>
            <person name="O'Donnell K."/>
            <person name="Stajich J.E."/>
            <person name="Bonito G."/>
        </authorList>
    </citation>
    <scope>NUCLEOTIDE SEQUENCE</scope>
    <source>
        <strain evidence="2">CK1249</strain>
    </source>
</reference>
<dbReference type="Proteomes" id="UP000738359">
    <property type="component" value="Unassembled WGS sequence"/>
</dbReference>
<dbReference type="PANTHER" id="PTHR33939:SF1">
    <property type="entry name" value="DUF4371 DOMAIN-CONTAINING PROTEIN"/>
    <property type="match status" value="1"/>
</dbReference>
<evidence type="ECO:0000256" key="1">
    <source>
        <dbReference type="SAM" id="MobiDB-lite"/>
    </source>
</evidence>
<dbReference type="EMBL" id="JAAAHY010001233">
    <property type="protein sequence ID" value="KAF9951131.1"/>
    <property type="molecule type" value="Genomic_DNA"/>
</dbReference>
<feature type="compositionally biased region" description="Basic residues" evidence="1">
    <location>
        <begin position="1"/>
        <end position="10"/>
    </location>
</feature>
<organism evidence="2 3">
    <name type="scientific">Mortierella alpina</name>
    <name type="common">Oleaginous fungus</name>
    <name type="synonym">Mortierella renispora</name>
    <dbReference type="NCBI Taxonomy" id="64518"/>
    <lineage>
        <taxon>Eukaryota</taxon>
        <taxon>Fungi</taxon>
        <taxon>Fungi incertae sedis</taxon>
        <taxon>Mucoromycota</taxon>
        <taxon>Mortierellomycotina</taxon>
        <taxon>Mortierellomycetes</taxon>
        <taxon>Mortierellales</taxon>
        <taxon>Mortierellaceae</taxon>
        <taxon>Mortierella</taxon>
    </lineage>
</organism>
<gene>
    <name evidence="2" type="ORF">BGZ70_001115</name>
</gene>
<dbReference type="AlphaFoldDB" id="A0A9P6IWH6"/>